<feature type="chain" id="PRO_5045255886" evidence="1">
    <location>
        <begin position="23"/>
        <end position="143"/>
    </location>
</feature>
<dbReference type="Proteomes" id="UP001410394">
    <property type="component" value="Unassembled WGS sequence"/>
</dbReference>
<evidence type="ECO:0000313" key="3">
    <source>
        <dbReference type="Proteomes" id="UP001410394"/>
    </source>
</evidence>
<feature type="signal peptide" evidence="1">
    <location>
        <begin position="1"/>
        <end position="22"/>
    </location>
</feature>
<evidence type="ECO:0000313" key="2">
    <source>
        <dbReference type="EMBL" id="MEN3070217.1"/>
    </source>
</evidence>
<proteinExistence type="predicted"/>
<name>A0ABU9Z2M2_9RHOO</name>
<comment type="caution">
    <text evidence="2">The sequence shown here is derived from an EMBL/GenBank/DDBJ whole genome shotgun (WGS) entry which is preliminary data.</text>
</comment>
<sequence>MRAWKTTAAMLLSLGCVASAAAADYSGVYDCKGLDAHEGPYDGIVTLERVPAHSKAGFDAYLFTLEVPGFGRYPGEAVAQGKTLAIHFALDQPGSDDHGTGLAHIQRDAKGRWQFKKFYFEPAYKGGNTGTETCTWRAAISKR</sequence>
<organism evidence="2 3">
    <name type="scientific">Uliginosibacterium sediminicola</name>
    <dbReference type="NCBI Taxonomy" id="2024550"/>
    <lineage>
        <taxon>Bacteria</taxon>
        <taxon>Pseudomonadati</taxon>
        <taxon>Pseudomonadota</taxon>
        <taxon>Betaproteobacteria</taxon>
        <taxon>Rhodocyclales</taxon>
        <taxon>Zoogloeaceae</taxon>
        <taxon>Uliginosibacterium</taxon>
    </lineage>
</organism>
<protein>
    <submittedName>
        <fullName evidence="2">Uncharacterized protein</fullName>
    </submittedName>
</protein>
<keyword evidence="1" id="KW-0732">Signal</keyword>
<dbReference type="EMBL" id="JBDIVE010000011">
    <property type="protein sequence ID" value="MEN3070217.1"/>
    <property type="molecule type" value="Genomic_DNA"/>
</dbReference>
<dbReference type="PROSITE" id="PS51257">
    <property type="entry name" value="PROKAR_LIPOPROTEIN"/>
    <property type="match status" value="1"/>
</dbReference>
<keyword evidence="3" id="KW-1185">Reference proteome</keyword>
<evidence type="ECO:0000256" key="1">
    <source>
        <dbReference type="SAM" id="SignalP"/>
    </source>
</evidence>
<gene>
    <name evidence="2" type="ORF">ABDB84_17160</name>
</gene>
<reference evidence="2 3" key="1">
    <citation type="journal article" date="2018" name="Int. J. Syst. Evol. Microbiol.">
        <title>Uliginosibacterium sediminicola sp. nov., isolated from freshwater sediment.</title>
        <authorList>
            <person name="Hwang W.M."/>
            <person name="Kim S.M."/>
            <person name="Kang K."/>
            <person name="Ahn T.Y."/>
        </authorList>
    </citation>
    <scope>NUCLEOTIDE SEQUENCE [LARGE SCALE GENOMIC DNA]</scope>
    <source>
        <strain evidence="2 3">M1-21</strain>
    </source>
</reference>
<dbReference type="RefSeq" id="WP_345920992.1">
    <property type="nucleotide sequence ID" value="NZ_JBDIVE010000011.1"/>
</dbReference>
<accession>A0ABU9Z2M2</accession>